<evidence type="ECO:0000256" key="3">
    <source>
        <dbReference type="ARBA" id="ARBA00022679"/>
    </source>
</evidence>
<evidence type="ECO:0000256" key="6">
    <source>
        <dbReference type="ARBA" id="ARBA00023136"/>
    </source>
</evidence>
<organism evidence="10 11">
    <name type="scientific">Azohydromonas caseinilytica</name>
    <dbReference type="NCBI Taxonomy" id="2728836"/>
    <lineage>
        <taxon>Bacteria</taxon>
        <taxon>Pseudomonadati</taxon>
        <taxon>Pseudomonadota</taxon>
        <taxon>Betaproteobacteria</taxon>
        <taxon>Burkholderiales</taxon>
        <taxon>Sphaerotilaceae</taxon>
        <taxon>Azohydromonas</taxon>
    </lineage>
</organism>
<comment type="subcellular location">
    <subcellularLocation>
        <location evidence="1">Cell membrane</location>
        <topology evidence="1">Multi-pass membrane protein</topology>
    </subcellularLocation>
</comment>
<protein>
    <submittedName>
        <fullName evidence="10">Phosphoethanolamine transferase</fullName>
    </submittedName>
</protein>
<dbReference type="GO" id="GO:0009244">
    <property type="term" value="P:lipopolysaccharide core region biosynthetic process"/>
    <property type="evidence" value="ECO:0007669"/>
    <property type="project" value="TreeGrafter"/>
</dbReference>
<dbReference type="EMBL" id="JABBFW010000020">
    <property type="protein sequence ID" value="NML17614.1"/>
    <property type="molecule type" value="Genomic_DNA"/>
</dbReference>
<dbReference type="GO" id="GO:0005886">
    <property type="term" value="C:plasma membrane"/>
    <property type="evidence" value="ECO:0007669"/>
    <property type="project" value="UniProtKB-SubCell"/>
</dbReference>
<dbReference type="RefSeq" id="WP_169162515.1">
    <property type="nucleotide sequence ID" value="NZ_JABBFW010000020.1"/>
</dbReference>
<dbReference type="GO" id="GO:0016776">
    <property type="term" value="F:phosphotransferase activity, phosphate group as acceptor"/>
    <property type="evidence" value="ECO:0007669"/>
    <property type="project" value="TreeGrafter"/>
</dbReference>
<evidence type="ECO:0000256" key="8">
    <source>
        <dbReference type="SAM" id="Phobius"/>
    </source>
</evidence>
<proteinExistence type="predicted"/>
<dbReference type="CDD" id="cd16017">
    <property type="entry name" value="LptA"/>
    <property type="match status" value="1"/>
</dbReference>
<evidence type="ECO:0000256" key="5">
    <source>
        <dbReference type="ARBA" id="ARBA00022989"/>
    </source>
</evidence>
<evidence type="ECO:0000259" key="9">
    <source>
        <dbReference type="Pfam" id="PF00884"/>
    </source>
</evidence>
<keyword evidence="4 8" id="KW-0812">Transmembrane</keyword>
<feature type="domain" description="Sulfatase N-terminal" evidence="9">
    <location>
        <begin position="195"/>
        <end position="501"/>
    </location>
</feature>
<sequence>MSEQDWIAQLQAQVEPILRQVAIWTRREFFLAGALLLALVLLKKKQRTAAAFSVLAGWTWMAFHDSVTEYFHSLGSDSFAEAQNFDWHEAMFWFTTLREVVTPDWSLGNFVPVVAVALAAFWGMQTVSGRRHSGGEIDYRLPVVVASVAICIAVLRVVGVTTGFYLSNSNSFSSLKKNFDTPVPGIAGTGNDIKIVVYIGESTSVMNMSVYGYGRNTTPNLKRLHEEADNLLVFHDVFSTHTHTSFSLLEALSFAVDTRENYLPINARRRLSIIDVLQSNGIPTALISNQGKAGTWNQASSIIFKNASRTFSIRSELAGSRDVALKRPWDHEFFLQQVQPAGAGLSLPARVTFLHSYAGHGKYFENIPPAYRLPVDRQYEGIAPALLFGFSGNHLKDLEQYDAAVKYIDESLCKIIELVRRSVQPIVLVYFSDHGESIYTGRGHESSRFTHEMARVPLVMYFNDAARRAHEELFQKYSGLSRSANSSTLAQVPSTLLDLLGARIEPRDAAKLIPTAVVGEKTAHPPIMVRQTAAGIEYLRIDRPGLELPENPGRKAFESKDLASAVHVLNRHKSKGMGLVCYGPAQTLGAALRGSLVSDCLQLDLTEGGQAAGPGPTALALAPVLPRILQIAANRQMALWLRAQGSMAPGQCEQLARSVEEMKAKPRSVMVEFPAAALPETAALESCAQAFAKAGIMLSYRVPVEPARGCAEALALGKSFNDTEMCLSFRRKLAAVRDSRLFADIVFEYPSIQAIEHADRDRHFSWNLVQVQAGDYFDISPERFRMVVPDGNDPNSPRPVNATPHWSRMRPSEGEPRLVRAAAAVE</sequence>
<keyword evidence="6 8" id="KW-0472">Membrane</keyword>
<feature type="region of interest" description="Disordered" evidence="7">
    <location>
        <begin position="788"/>
        <end position="826"/>
    </location>
</feature>
<dbReference type="Gene3D" id="3.40.720.10">
    <property type="entry name" value="Alkaline Phosphatase, subunit A"/>
    <property type="match status" value="1"/>
</dbReference>
<dbReference type="Proteomes" id="UP000574067">
    <property type="component" value="Unassembled WGS sequence"/>
</dbReference>
<evidence type="ECO:0000313" key="10">
    <source>
        <dbReference type="EMBL" id="NML17614.1"/>
    </source>
</evidence>
<name>A0A848FDT8_9BURK</name>
<accession>A0A848FDT8</accession>
<keyword evidence="11" id="KW-1185">Reference proteome</keyword>
<dbReference type="InterPro" id="IPR017850">
    <property type="entry name" value="Alkaline_phosphatase_core_sf"/>
</dbReference>
<feature type="transmembrane region" description="Helical" evidence="8">
    <location>
        <begin position="24"/>
        <end position="42"/>
    </location>
</feature>
<feature type="transmembrane region" description="Helical" evidence="8">
    <location>
        <begin position="49"/>
        <end position="67"/>
    </location>
</feature>
<comment type="caution">
    <text evidence="10">The sequence shown here is derived from an EMBL/GenBank/DDBJ whole genome shotgun (WGS) entry which is preliminary data.</text>
</comment>
<dbReference type="PANTHER" id="PTHR30443">
    <property type="entry name" value="INNER MEMBRANE PROTEIN"/>
    <property type="match status" value="1"/>
</dbReference>
<evidence type="ECO:0000256" key="7">
    <source>
        <dbReference type="SAM" id="MobiDB-lite"/>
    </source>
</evidence>
<gene>
    <name evidence="10" type="ORF">HHL10_21835</name>
</gene>
<dbReference type="SUPFAM" id="SSF53649">
    <property type="entry name" value="Alkaline phosphatase-like"/>
    <property type="match status" value="1"/>
</dbReference>
<dbReference type="InterPro" id="IPR040423">
    <property type="entry name" value="PEA_transferase"/>
</dbReference>
<keyword evidence="5 8" id="KW-1133">Transmembrane helix</keyword>
<evidence type="ECO:0000256" key="2">
    <source>
        <dbReference type="ARBA" id="ARBA00022475"/>
    </source>
</evidence>
<dbReference type="PANTHER" id="PTHR30443:SF2">
    <property type="entry name" value="PHOSPHOETHANOLAMINE TRANSFERASE EPTC"/>
    <property type="match status" value="1"/>
</dbReference>
<dbReference type="Pfam" id="PF00884">
    <property type="entry name" value="Sulfatase"/>
    <property type="match status" value="1"/>
</dbReference>
<evidence type="ECO:0000256" key="1">
    <source>
        <dbReference type="ARBA" id="ARBA00004651"/>
    </source>
</evidence>
<dbReference type="InterPro" id="IPR058130">
    <property type="entry name" value="PEA_transf_C"/>
</dbReference>
<dbReference type="AlphaFoldDB" id="A0A848FDT8"/>
<keyword evidence="2" id="KW-1003">Cell membrane</keyword>
<reference evidence="10 11" key="1">
    <citation type="submission" date="2020-04" db="EMBL/GenBank/DDBJ databases">
        <title>Azohydromonas sp. isolated from soil.</title>
        <authorList>
            <person name="Dahal R.H."/>
        </authorList>
    </citation>
    <scope>NUCLEOTIDE SEQUENCE [LARGE SCALE GENOMIC DNA]</scope>
    <source>
        <strain evidence="10 11">G-1-1-14</strain>
    </source>
</reference>
<evidence type="ECO:0000256" key="4">
    <source>
        <dbReference type="ARBA" id="ARBA00022692"/>
    </source>
</evidence>
<keyword evidence="3 10" id="KW-0808">Transferase</keyword>
<dbReference type="InterPro" id="IPR000917">
    <property type="entry name" value="Sulfatase_N"/>
</dbReference>
<feature type="transmembrane region" description="Helical" evidence="8">
    <location>
        <begin position="105"/>
        <end position="122"/>
    </location>
</feature>
<evidence type="ECO:0000313" key="11">
    <source>
        <dbReference type="Proteomes" id="UP000574067"/>
    </source>
</evidence>
<feature type="transmembrane region" description="Helical" evidence="8">
    <location>
        <begin position="143"/>
        <end position="166"/>
    </location>
</feature>